<gene>
    <name evidence="1" type="ORF">BDN71DRAFT_1450861</name>
</gene>
<proteinExistence type="predicted"/>
<dbReference type="Proteomes" id="UP000807025">
    <property type="component" value="Unassembled WGS sequence"/>
</dbReference>
<keyword evidence="2" id="KW-1185">Reference proteome</keyword>
<organism evidence="1 2">
    <name type="scientific">Pleurotus eryngii</name>
    <name type="common">Boletus of the steppes</name>
    <dbReference type="NCBI Taxonomy" id="5323"/>
    <lineage>
        <taxon>Eukaryota</taxon>
        <taxon>Fungi</taxon>
        <taxon>Dikarya</taxon>
        <taxon>Basidiomycota</taxon>
        <taxon>Agaricomycotina</taxon>
        <taxon>Agaricomycetes</taxon>
        <taxon>Agaricomycetidae</taxon>
        <taxon>Agaricales</taxon>
        <taxon>Pleurotineae</taxon>
        <taxon>Pleurotaceae</taxon>
        <taxon>Pleurotus</taxon>
    </lineage>
</organism>
<evidence type="ECO:0000313" key="2">
    <source>
        <dbReference type="Proteomes" id="UP000807025"/>
    </source>
</evidence>
<name>A0A9P5ZVC4_PLEER</name>
<dbReference type="AlphaFoldDB" id="A0A9P5ZVC4"/>
<protein>
    <submittedName>
        <fullName evidence="1">Uncharacterized protein</fullName>
    </submittedName>
</protein>
<sequence>MCRAFMASIAYRSIAVRILLSLNLTMGGTWMCAYPCTMPYDSLPSQILQESGVHASSER</sequence>
<evidence type="ECO:0000313" key="1">
    <source>
        <dbReference type="EMBL" id="KAF9493019.1"/>
    </source>
</evidence>
<comment type="caution">
    <text evidence="1">The sequence shown here is derived from an EMBL/GenBank/DDBJ whole genome shotgun (WGS) entry which is preliminary data.</text>
</comment>
<dbReference type="EMBL" id="MU154592">
    <property type="protein sequence ID" value="KAF9493019.1"/>
    <property type="molecule type" value="Genomic_DNA"/>
</dbReference>
<accession>A0A9P5ZVC4</accession>
<reference evidence="1" key="1">
    <citation type="submission" date="2020-11" db="EMBL/GenBank/DDBJ databases">
        <authorList>
            <consortium name="DOE Joint Genome Institute"/>
            <person name="Ahrendt S."/>
            <person name="Riley R."/>
            <person name="Andreopoulos W."/>
            <person name="Labutti K."/>
            <person name="Pangilinan J."/>
            <person name="Ruiz-Duenas F.J."/>
            <person name="Barrasa J.M."/>
            <person name="Sanchez-Garcia M."/>
            <person name="Camarero S."/>
            <person name="Miyauchi S."/>
            <person name="Serrano A."/>
            <person name="Linde D."/>
            <person name="Babiker R."/>
            <person name="Drula E."/>
            <person name="Ayuso-Fernandez I."/>
            <person name="Pacheco R."/>
            <person name="Padilla G."/>
            <person name="Ferreira P."/>
            <person name="Barriuso J."/>
            <person name="Kellner H."/>
            <person name="Castanera R."/>
            <person name="Alfaro M."/>
            <person name="Ramirez L."/>
            <person name="Pisabarro A.G."/>
            <person name="Kuo A."/>
            <person name="Tritt A."/>
            <person name="Lipzen A."/>
            <person name="He G."/>
            <person name="Yan M."/>
            <person name="Ng V."/>
            <person name="Cullen D."/>
            <person name="Martin F."/>
            <person name="Rosso M.-N."/>
            <person name="Henrissat B."/>
            <person name="Hibbett D."/>
            <person name="Martinez A.T."/>
            <person name="Grigoriev I.V."/>
        </authorList>
    </citation>
    <scope>NUCLEOTIDE SEQUENCE</scope>
    <source>
        <strain evidence="1">ATCC 90797</strain>
    </source>
</reference>